<feature type="compositionally biased region" description="Low complexity" evidence="1">
    <location>
        <begin position="8"/>
        <end position="21"/>
    </location>
</feature>
<evidence type="ECO:0000313" key="3">
    <source>
        <dbReference type="Proteomes" id="UP001373714"/>
    </source>
</evidence>
<feature type="region of interest" description="Disordered" evidence="1">
    <location>
        <begin position="430"/>
        <end position="449"/>
    </location>
</feature>
<feature type="compositionally biased region" description="Low complexity" evidence="1">
    <location>
        <begin position="204"/>
        <end position="218"/>
    </location>
</feature>
<feature type="compositionally biased region" description="Pro residues" evidence="1">
    <location>
        <begin position="83"/>
        <end position="94"/>
    </location>
</feature>
<dbReference type="Proteomes" id="UP001373714">
    <property type="component" value="Unassembled WGS sequence"/>
</dbReference>
<sequence>MSRGGGVQVQVRRPSVSSPSQMDNNPNIPAASPSASSPLPSSSPSPSPSPALALALTSSPTPALVSNSSNIPPTASQSSSQPQPLPPPPPPPPFTSQSNNNITTNQSTNPLASNDHPQTHTHPHNHTNGQAWHPNTALLTTSSIGEEEEYTASTVSANSAPPRSPAISQAFKSKISTSSTSQHSRRSSHGRSSFGKVKAILKLPFTRRASSPTTTPTAPKHPETPEDTQPPAEKPSQTGPPAGESTEDTMRNTPGSPSSRTSLLNRRIQRNGGSVSGDMQPENMWPQPSALNPSDIHSSVSSIPPVMLTPPEDAKHVIWQPLPSTNQPTPHQITTKPSSLSQQPFSSPSQSGTDSTDSKDEAAQKSASSTESHTADIMASVLSNGLESGEEWLKDALKVMLLSQPPDFRPTVEAVRLISHALPCPLPPTRTPGEHNFSSQSDGGALPESASAAQGVAAAAGYFMLPFTQARVPNGLHCAEDEGTTSALNAITTAIQKVHGNDTKRVYIHVSHAISSHPAAPKMQSTNLTGSSVNSAATSAGSFVPSAFLTSPPHERDFFSSSVFNSIVMAQDPLFYAVPPGFPAQILHRPCPNPALPPCSLHFSILERYIPPATPTSDSAMFSPFSSVLLDRVVELSPCGGSLLFVYPTKTGGRQFLEKYLGKVLDPLLRRLMVLHRLRADLLWEISRMVAVETMQEFDDLKERLEHFCRRLSEKGRDDGIDEKRFSGHNFFFPNVSVVHAQKVDISLSQSSWREWWTFQESNRIREIVKNHFTAPPQEPSSMSPPLLNEAQTTAENALATAAVYSGPVDLAREILDGVKALAIRPSSRGMGEAVFASSMVGPTPSWPIIGEVGSPNHTYKSRRQQEPDTIEVGVFVLRRHG</sequence>
<feature type="compositionally biased region" description="Low complexity" evidence="1">
    <location>
        <begin position="95"/>
        <end position="109"/>
    </location>
</feature>
<comment type="caution">
    <text evidence="2">The sequence shown here is derived from an EMBL/GenBank/DDBJ whole genome shotgun (WGS) entry which is preliminary data.</text>
</comment>
<reference evidence="2 3" key="1">
    <citation type="submission" date="2019-10" db="EMBL/GenBank/DDBJ databases">
        <authorList>
            <person name="Palmer J.M."/>
        </authorList>
    </citation>
    <scope>NUCLEOTIDE SEQUENCE [LARGE SCALE GENOMIC DNA]</scope>
    <source>
        <strain evidence="2 3">TWF730</strain>
    </source>
</reference>
<feature type="compositionally biased region" description="Low complexity" evidence="1">
    <location>
        <begin position="337"/>
        <end position="351"/>
    </location>
</feature>
<feature type="compositionally biased region" description="Low complexity" evidence="1">
    <location>
        <begin position="50"/>
        <end position="64"/>
    </location>
</feature>
<protein>
    <submittedName>
        <fullName evidence="2">Uncharacterized protein</fullName>
    </submittedName>
</protein>
<evidence type="ECO:0000256" key="1">
    <source>
        <dbReference type="SAM" id="MobiDB-lite"/>
    </source>
</evidence>
<feature type="compositionally biased region" description="Low complexity" evidence="1">
    <location>
        <begin position="29"/>
        <end position="40"/>
    </location>
</feature>
<dbReference type="EMBL" id="JAVHNS010000009">
    <property type="protein sequence ID" value="KAK6343278.1"/>
    <property type="molecule type" value="Genomic_DNA"/>
</dbReference>
<dbReference type="AlphaFoldDB" id="A0AAV9UN90"/>
<evidence type="ECO:0000313" key="2">
    <source>
        <dbReference type="EMBL" id="KAK6343278.1"/>
    </source>
</evidence>
<feature type="compositionally biased region" description="Polar residues" evidence="1">
    <location>
        <begin position="289"/>
        <end position="302"/>
    </location>
</feature>
<feature type="compositionally biased region" description="Polar residues" evidence="1">
    <location>
        <begin position="151"/>
        <end position="161"/>
    </location>
</feature>
<organism evidence="2 3">
    <name type="scientific">Orbilia blumenaviensis</name>
    <dbReference type="NCBI Taxonomy" id="1796055"/>
    <lineage>
        <taxon>Eukaryota</taxon>
        <taxon>Fungi</taxon>
        <taxon>Dikarya</taxon>
        <taxon>Ascomycota</taxon>
        <taxon>Pezizomycotina</taxon>
        <taxon>Orbiliomycetes</taxon>
        <taxon>Orbiliales</taxon>
        <taxon>Orbiliaceae</taxon>
        <taxon>Orbilia</taxon>
    </lineage>
</organism>
<feature type="compositionally biased region" description="Low complexity" evidence="1">
    <location>
        <begin position="171"/>
        <end position="182"/>
    </location>
</feature>
<proteinExistence type="predicted"/>
<keyword evidence="3" id="KW-1185">Reference proteome</keyword>
<accession>A0AAV9UN90</accession>
<feature type="compositionally biased region" description="Polar residues" evidence="1">
    <location>
        <begin position="322"/>
        <end position="336"/>
    </location>
</feature>
<gene>
    <name evidence="2" type="ORF">TWF730_010874</name>
</gene>
<name>A0AAV9UN90_9PEZI</name>
<feature type="region of interest" description="Disordered" evidence="1">
    <location>
        <begin position="1"/>
        <end position="374"/>
    </location>
</feature>
<feature type="compositionally biased region" description="Polar residues" evidence="1">
    <location>
        <begin position="251"/>
        <end position="264"/>
    </location>
</feature>
<feature type="compositionally biased region" description="Low complexity" evidence="1">
    <location>
        <begin position="72"/>
        <end position="82"/>
    </location>
</feature>